<gene>
    <name evidence="1" type="ORF">UFB30_02930</name>
</gene>
<evidence type="ECO:0000313" key="1">
    <source>
        <dbReference type="EMBL" id="MDZ5711156.1"/>
    </source>
</evidence>
<evidence type="ECO:0000313" key="2">
    <source>
        <dbReference type="Proteomes" id="UP001292084"/>
    </source>
</evidence>
<sequence>MAESKRINCNACKYYYVTWDPNFPKGCKAHGFKTRHLPSLEVFRASGQPCYAFEPKQGRRST</sequence>
<reference evidence="1 2" key="1">
    <citation type="submission" date="2023-12" db="EMBL/GenBank/DDBJ databases">
        <title>Jeotgalibacillus haloalkaliphilus sp. nov., a novel salt-tolerant bacteria, isolated from the estuary of the Fenhe River into the Yellow River.</title>
        <authorList>
            <person name="Li Y."/>
        </authorList>
    </citation>
    <scope>NUCLEOTIDE SEQUENCE [LARGE SCALE GENOMIC DNA]</scope>
    <source>
        <strain evidence="1 2">HH7-29</strain>
    </source>
</reference>
<protein>
    <submittedName>
        <fullName evidence="1">Uracil-DNA glycosylase</fullName>
    </submittedName>
</protein>
<dbReference type="RefSeq" id="WP_322420175.1">
    <property type="nucleotide sequence ID" value="NZ_JAXQNN010000001.1"/>
</dbReference>
<keyword evidence="2" id="KW-1185">Reference proteome</keyword>
<proteinExistence type="predicted"/>
<accession>A0ABU5KIU7</accession>
<comment type="caution">
    <text evidence="1">The sequence shown here is derived from an EMBL/GenBank/DDBJ whole genome shotgun (WGS) entry which is preliminary data.</text>
</comment>
<dbReference type="Proteomes" id="UP001292084">
    <property type="component" value="Unassembled WGS sequence"/>
</dbReference>
<dbReference type="EMBL" id="JAXQNN010000001">
    <property type="protein sequence ID" value="MDZ5711156.1"/>
    <property type="molecule type" value="Genomic_DNA"/>
</dbReference>
<organism evidence="1 2">
    <name type="scientific">Jeotgalibacillus haloalkalitolerans</name>
    <dbReference type="NCBI Taxonomy" id="3104292"/>
    <lineage>
        <taxon>Bacteria</taxon>
        <taxon>Bacillati</taxon>
        <taxon>Bacillota</taxon>
        <taxon>Bacilli</taxon>
        <taxon>Bacillales</taxon>
        <taxon>Caryophanaceae</taxon>
        <taxon>Jeotgalibacillus</taxon>
    </lineage>
</organism>
<name>A0ABU5KIU7_9BACL</name>